<comment type="caution">
    <text evidence="1">The sequence shown here is derived from an EMBL/GenBank/DDBJ whole genome shotgun (WGS) entry which is preliminary data.</text>
</comment>
<dbReference type="EMBL" id="JAHHIF010000085">
    <property type="protein sequence ID" value="MBW4549186.1"/>
    <property type="molecule type" value="Genomic_DNA"/>
</dbReference>
<gene>
    <name evidence="1" type="ORF">KME25_32995</name>
</gene>
<reference evidence="1" key="2">
    <citation type="journal article" date="2022" name="Microbiol. Resour. Announc.">
        <title>Metagenome Sequencing to Explore Phylogenomics of Terrestrial Cyanobacteria.</title>
        <authorList>
            <person name="Ward R.D."/>
            <person name="Stajich J.E."/>
            <person name="Johansen J.R."/>
            <person name="Huntemann M."/>
            <person name="Clum A."/>
            <person name="Foster B."/>
            <person name="Foster B."/>
            <person name="Roux S."/>
            <person name="Palaniappan K."/>
            <person name="Varghese N."/>
            <person name="Mukherjee S."/>
            <person name="Reddy T.B.K."/>
            <person name="Daum C."/>
            <person name="Copeland A."/>
            <person name="Chen I.A."/>
            <person name="Ivanova N.N."/>
            <person name="Kyrpides N.C."/>
            <person name="Shapiro N."/>
            <person name="Eloe-Fadrosh E.A."/>
            <person name="Pietrasiak N."/>
        </authorList>
    </citation>
    <scope>NUCLEOTIDE SEQUENCE</scope>
    <source>
        <strain evidence="1">CPER-KK1</strain>
    </source>
</reference>
<evidence type="ECO:0000313" key="2">
    <source>
        <dbReference type="Proteomes" id="UP000753908"/>
    </source>
</evidence>
<dbReference type="AlphaFoldDB" id="A0A951PSW3"/>
<name>A0A951PSW3_9CYAN</name>
<organism evidence="1 2">
    <name type="scientific">Symplocastrum torsivum CPER-KK1</name>
    <dbReference type="NCBI Taxonomy" id="450513"/>
    <lineage>
        <taxon>Bacteria</taxon>
        <taxon>Bacillati</taxon>
        <taxon>Cyanobacteriota</taxon>
        <taxon>Cyanophyceae</taxon>
        <taxon>Oscillatoriophycideae</taxon>
        <taxon>Oscillatoriales</taxon>
        <taxon>Microcoleaceae</taxon>
        <taxon>Symplocastrum</taxon>
    </lineage>
</organism>
<proteinExistence type="predicted"/>
<accession>A0A951PSW3</accession>
<sequence>MTKKGAEPWNKGRRANYDMDYREGPVYKNRSLNQFGEKKEGSSIQFTPTLWNMLNNLEKSESKLRRKKISRSEVTEELLRAVPELVEAVENFIVTWAKSLKNTKY</sequence>
<reference evidence="1" key="1">
    <citation type="submission" date="2021-05" db="EMBL/GenBank/DDBJ databases">
        <authorList>
            <person name="Pietrasiak N."/>
            <person name="Ward R."/>
            <person name="Stajich J.E."/>
            <person name="Kurbessoian T."/>
        </authorList>
    </citation>
    <scope>NUCLEOTIDE SEQUENCE</scope>
    <source>
        <strain evidence="1">CPER-KK1</strain>
    </source>
</reference>
<evidence type="ECO:0000313" key="1">
    <source>
        <dbReference type="EMBL" id="MBW4549186.1"/>
    </source>
</evidence>
<dbReference type="Proteomes" id="UP000753908">
    <property type="component" value="Unassembled WGS sequence"/>
</dbReference>
<protein>
    <submittedName>
        <fullName evidence="1">Uncharacterized protein</fullName>
    </submittedName>
</protein>